<dbReference type="Gene3D" id="3.40.50.2000">
    <property type="entry name" value="Glycogen Phosphorylase B"/>
    <property type="match status" value="2"/>
</dbReference>
<dbReference type="AlphaFoldDB" id="X1A894"/>
<dbReference type="PANTHER" id="PTHR46401:SF2">
    <property type="entry name" value="GLYCOSYLTRANSFERASE WBBK-RELATED"/>
    <property type="match status" value="1"/>
</dbReference>
<comment type="caution">
    <text evidence="3">The sequence shown here is derived from an EMBL/GenBank/DDBJ whole genome shotgun (WGS) entry which is preliminary data.</text>
</comment>
<dbReference type="EMBL" id="BART01018825">
    <property type="protein sequence ID" value="GAG78475.1"/>
    <property type="molecule type" value="Genomic_DNA"/>
</dbReference>
<sequence length="123" mass="13868">MLINSVLVEVLNIPDEKIQVIPLGVSDNFHPVDQSGLTQFQTKYNLTRPYILSLGSLEPRKNIAGITKSWKQIHHDFPDYELVIVGDMGFPFKDPEFDQSTPGMRLLGRIEDRDLPALYSGAV</sequence>
<proteinExistence type="predicted"/>
<dbReference type="Pfam" id="PF00534">
    <property type="entry name" value="Glycos_transf_1"/>
    <property type="match status" value="1"/>
</dbReference>
<name>X1A894_9ZZZZ</name>
<organism evidence="3">
    <name type="scientific">marine sediment metagenome</name>
    <dbReference type="NCBI Taxonomy" id="412755"/>
    <lineage>
        <taxon>unclassified sequences</taxon>
        <taxon>metagenomes</taxon>
        <taxon>ecological metagenomes</taxon>
    </lineage>
</organism>
<dbReference type="PANTHER" id="PTHR46401">
    <property type="entry name" value="GLYCOSYLTRANSFERASE WBBK-RELATED"/>
    <property type="match status" value="1"/>
</dbReference>
<evidence type="ECO:0000259" key="2">
    <source>
        <dbReference type="Pfam" id="PF00534"/>
    </source>
</evidence>
<accession>X1A894</accession>
<feature type="domain" description="Glycosyl transferase family 1" evidence="2">
    <location>
        <begin position="40"/>
        <end position="120"/>
    </location>
</feature>
<evidence type="ECO:0000313" key="3">
    <source>
        <dbReference type="EMBL" id="GAG78475.1"/>
    </source>
</evidence>
<evidence type="ECO:0000256" key="1">
    <source>
        <dbReference type="ARBA" id="ARBA00022679"/>
    </source>
</evidence>
<protein>
    <recommendedName>
        <fullName evidence="2">Glycosyl transferase family 1 domain-containing protein</fullName>
    </recommendedName>
</protein>
<gene>
    <name evidence="3" type="ORF">S01H4_35406</name>
</gene>
<keyword evidence="1" id="KW-0808">Transferase</keyword>
<dbReference type="GO" id="GO:0009103">
    <property type="term" value="P:lipopolysaccharide biosynthetic process"/>
    <property type="evidence" value="ECO:0007669"/>
    <property type="project" value="TreeGrafter"/>
</dbReference>
<dbReference type="GO" id="GO:0016757">
    <property type="term" value="F:glycosyltransferase activity"/>
    <property type="evidence" value="ECO:0007669"/>
    <property type="project" value="InterPro"/>
</dbReference>
<dbReference type="InterPro" id="IPR001296">
    <property type="entry name" value="Glyco_trans_1"/>
</dbReference>
<feature type="non-terminal residue" evidence="3">
    <location>
        <position position="123"/>
    </location>
</feature>
<reference evidence="3" key="1">
    <citation type="journal article" date="2014" name="Front. Microbiol.">
        <title>High frequency of phylogenetically diverse reductive dehalogenase-homologous genes in deep subseafloor sedimentary metagenomes.</title>
        <authorList>
            <person name="Kawai M."/>
            <person name="Futagami T."/>
            <person name="Toyoda A."/>
            <person name="Takaki Y."/>
            <person name="Nishi S."/>
            <person name="Hori S."/>
            <person name="Arai W."/>
            <person name="Tsubouchi T."/>
            <person name="Morono Y."/>
            <person name="Uchiyama I."/>
            <person name="Ito T."/>
            <person name="Fujiyama A."/>
            <person name="Inagaki F."/>
            <person name="Takami H."/>
        </authorList>
    </citation>
    <scope>NUCLEOTIDE SEQUENCE</scope>
    <source>
        <strain evidence="3">Expedition CK06-06</strain>
    </source>
</reference>
<dbReference type="SUPFAM" id="SSF53756">
    <property type="entry name" value="UDP-Glycosyltransferase/glycogen phosphorylase"/>
    <property type="match status" value="1"/>
</dbReference>